<dbReference type="InterPro" id="IPR029039">
    <property type="entry name" value="Flavoprotein-like_sf"/>
</dbReference>
<protein>
    <submittedName>
        <fullName evidence="1">Multimeric flavodoxin WrbA</fullName>
    </submittedName>
</protein>
<dbReference type="AlphaFoldDB" id="A0ABC9NIZ9"/>
<gene>
    <name evidence="1" type="ORF">ESCAB7627_1832</name>
</gene>
<evidence type="ECO:0000313" key="2">
    <source>
        <dbReference type="Proteomes" id="UP000003042"/>
    </source>
</evidence>
<sequence>MSQTGKKAMDTLLLYDTACPESLHKKIAHLIGGEGITFSSDVLDARHIRPCAGCFKCWIKTPGECHLTRDGTNALSANFVRSRTAILLTRVTWGGYSVDTKAFIDRCIPHLSPFFATLHGEMHHASRYRRYPNWIVIGYQAVNVSEQETFLQLIQRNAINFFAPKAAGLCLTGDILDAENAARFSRLLRGENV</sequence>
<dbReference type="Gene3D" id="3.40.50.360">
    <property type="match status" value="1"/>
</dbReference>
<name>A0ABC9NIZ9_ESCAT</name>
<dbReference type="EMBL" id="ABKX01000014">
    <property type="protein sequence ID" value="EDS90243.1"/>
    <property type="molecule type" value="Genomic_DNA"/>
</dbReference>
<reference evidence="1 2" key="1">
    <citation type="submission" date="2008-02" db="EMBL/GenBank/DDBJ databases">
        <title>Annotation of Escherichia albertii TW07627.</title>
        <authorList>
            <person name="Sutton G."/>
            <person name="Whittam T.S."/>
            <person name="Sebastian Y."/>
        </authorList>
    </citation>
    <scope>NUCLEOTIDE SEQUENCE [LARGE SCALE GENOMIC DNA]</scope>
    <source>
        <strain evidence="1 2">TW07627</strain>
    </source>
</reference>
<dbReference type="Proteomes" id="UP000003042">
    <property type="component" value="Unassembled WGS sequence"/>
</dbReference>
<comment type="caution">
    <text evidence="1">The sequence shown here is derived from an EMBL/GenBank/DDBJ whole genome shotgun (WGS) entry which is preliminary data.</text>
</comment>
<dbReference type="SUPFAM" id="SSF52218">
    <property type="entry name" value="Flavoproteins"/>
    <property type="match status" value="1"/>
</dbReference>
<proteinExistence type="predicted"/>
<evidence type="ECO:0000313" key="1">
    <source>
        <dbReference type="EMBL" id="EDS90243.1"/>
    </source>
</evidence>
<accession>A0ABC9NIZ9</accession>
<organism evidence="1 2">
    <name type="scientific">Escherichia albertii (strain TW07627)</name>
    <dbReference type="NCBI Taxonomy" id="502347"/>
    <lineage>
        <taxon>Bacteria</taxon>
        <taxon>Pseudomonadati</taxon>
        <taxon>Pseudomonadota</taxon>
        <taxon>Gammaproteobacteria</taxon>
        <taxon>Enterobacterales</taxon>
        <taxon>Enterobacteriaceae</taxon>
        <taxon>Escherichia</taxon>
    </lineage>
</organism>